<dbReference type="SUPFAM" id="SSF53474">
    <property type="entry name" value="alpha/beta-Hydrolases"/>
    <property type="match status" value="1"/>
</dbReference>
<dbReference type="PANTHER" id="PTHR43433:SF1">
    <property type="entry name" value="BLL5160 PROTEIN"/>
    <property type="match status" value="1"/>
</dbReference>
<dbReference type="EMBL" id="JAHQCR010000072">
    <property type="protein sequence ID" value="MBU9723185.1"/>
    <property type="molecule type" value="Genomic_DNA"/>
</dbReference>
<accession>A0ABS6JX65</accession>
<proteinExistence type="predicted"/>
<protein>
    <submittedName>
        <fullName evidence="2">Alpha/beta hydrolase</fullName>
    </submittedName>
</protein>
<comment type="caution">
    <text evidence="2">The sequence shown here is derived from an EMBL/GenBank/DDBJ whole genome shotgun (WGS) entry which is preliminary data.</text>
</comment>
<name>A0ABS6JX65_9BACI</name>
<dbReference type="InterPro" id="IPR000073">
    <property type="entry name" value="AB_hydrolase_1"/>
</dbReference>
<dbReference type="Gene3D" id="3.40.50.1820">
    <property type="entry name" value="alpha/beta hydrolase"/>
    <property type="match status" value="1"/>
</dbReference>
<dbReference type="InterPro" id="IPR050471">
    <property type="entry name" value="AB_hydrolase"/>
</dbReference>
<dbReference type="Proteomes" id="UP000790580">
    <property type="component" value="Unassembled WGS sequence"/>
</dbReference>
<organism evidence="2 3">
    <name type="scientific">Evansella alkalicola</name>
    <dbReference type="NCBI Taxonomy" id="745819"/>
    <lineage>
        <taxon>Bacteria</taxon>
        <taxon>Bacillati</taxon>
        <taxon>Bacillota</taxon>
        <taxon>Bacilli</taxon>
        <taxon>Bacillales</taxon>
        <taxon>Bacillaceae</taxon>
        <taxon>Evansella</taxon>
    </lineage>
</organism>
<dbReference type="RefSeq" id="WP_088076753.1">
    <property type="nucleotide sequence ID" value="NZ_JAHQCR010000072.1"/>
</dbReference>
<keyword evidence="3" id="KW-1185">Reference proteome</keyword>
<evidence type="ECO:0000259" key="1">
    <source>
        <dbReference type="Pfam" id="PF00561"/>
    </source>
</evidence>
<evidence type="ECO:0000313" key="2">
    <source>
        <dbReference type="EMBL" id="MBU9723185.1"/>
    </source>
</evidence>
<evidence type="ECO:0000313" key="3">
    <source>
        <dbReference type="Proteomes" id="UP000790580"/>
    </source>
</evidence>
<reference evidence="2 3" key="1">
    <citation type="submission" date="2021-06" db="EMBL/GenBank/DDBJ databases">
        <title>Bacillus sp. RD4P76, an endophyte from a halophyte.</title>
        <authorList>
            <person name="Sun J.-Q."/>
        </authorList>
    </citation>
    <scope>NUCLEOTIDE SEQUENCE [LARGE SCALE GENOMIC DNA]</scope>
    <source>
        <strain evidence="2 3">JCM 17098</strain>
    </source>
</reference>
<dbReference type="GO" id="GO:0016787">
    <property type="term" value="F:hydrolase activity"/>
    <property type="evidence" value="ECO:0007669"/>
    <property type="project" value="UniProtKB-KW"/>
</dbReference>
<keyword evidence="2" id="KW-0378">Hydrolase</keyword>
<dbReference type="PANTHER" id="PTHR43433">
    <property type="entry name" value="HYDROLASE, ALPHA/BETA FOLD FAMILY PROTEIN"/>
    <property type="match status" value="1"/>
</dbReference>
<dbReference type="InterPro" id="IPR029058">
    <property type="entry name" value="AB_hydrolase_fold"/>
</dbReference>
<dbReference type="Pfam" id="PF00561">
    <property type="entry name" value="Abhydrolase_1"/>
    <property type="match status" value="1"/>
</dbReference>
<gene>
    <name evidence="2" type="ORF">KS407_17340</name>
</gene>
<feature type="domain" description="AB hydrolase-1" evidence="1">
    <location>
        <begin position="39"/>
        <end position="242"/>
    </location>
</feature>
<sequence>MPIANVNGIELFYEEFGDGDQVIISAESYHGKGSYQEILAEAGYKVYKVQLRGYGKSTHVFEDLGEKWVPTWADDIVQFAKQKGIDQFIYTGVSHGAGVGWYICDLYPDVLKAFISVVGVPHDRSGGEFSKQRLQTVRGEGPRFYMVPTNDPVRLERQAQIKKHLAQGKSNMTIEEQQIKVKKPFPECKTNEELAQKLSQFNIPILLLCGCYDDVISAEISLIAAKAIPGAKAIFYQDHSHTLATEGKEMIAEDILHYLKQKKM</sequence>